<dbReference type="GO" id="GO:0033260">
    <property type="term" value="P:nuclear DNA replication"/>
    <property type="evidence" value="ECO:0007669"/>
    <property type="project" value="TreeGrafter"/>
</dbReference>
<feature type="region of interest" description="Disordered" evidence="5">
    <location>
        <begin position="1"/>
        <end position="64"/>
    </location>
</feature>
<comment type="similarity">
    <text evidence="4">Belongs to the DONSON family.</text>
</comment>
<dbReference type="GO" id="GO:0005634">
    <property type="term" value="C:nucleus"/>
    <property type="evidence" value="ECO:0007669"/>
    <property type="project" value="UniProtKB-SubCell"/>
</dbReference>
<dbReference type="AlphaFoldDB" id="A0A176W772"/>
<keyword evidence="8" id="KW-1185">Reference proteome</keyword>
<reference evidence="9" key="3">
    <citation type="journal article" date="2020" name="Curr. Biol.">
        <title>Chromatin organization in early land plants reveals an ancestral association between H3K27me3, transposons, and constitutive heterochromatin.</title>
        <authorList>
            <person name="Montgomery S.A."/>
            <person name="Tanizawa Y."/>
            <person name="Galik B."/>
            <person name="Wang N."/>
            <person name="Ito T."/>
            <person name="Mochizuki T."/>
            <person name="Akimcheva S."/>
            <person name="Bowman J.L."/>
            <person name="Cognat V."/>
            <person name="Marechal-Drouard L."/>
            <person name="Ekker H."/>
            <person name="Hong S.F."/>
            <person name="Kohchi T."/>
            <person name="Lin S.S."/>
            <person name="Liu L.D."/>
            <person name="Nakamura Y."/>
            <person name="Valeeva L.R."/>
            <person name="Shakirov E.V."/>
            <person name="Shippen D.E."/>
            <person name="Wei W.L."/>
            <person name="Yagura M."/>
            <person name="Yamaoka S."/>
            <person name="Yamato K.T."/>
            <person name="Liu C."/>
            <person name="Berger F."/>
        </authorList>
    </citation>
    <scope>NUCLEOTIDE SEQUENCE [LARGE SCALE GENOMIC DNA]</scope>
    <source>
        <strain evidence="9">Tak-1</strain>
    </source>
</reference>
<dbReference type="Proteomes" id="UP000077202">
    <property type="component" value="Unassembled WGS sequence"/>
</dbReference>
<gene>
    <name evidence="7" type="ORF">AXG93_3036s1070</name>
    <name evidence="6" type="ORF">Mp_4g10610</name>
</gene>
<accession>A0A176W772</accession>
<proteinExistence type="inferred from homology"/>
<keyword evidence="3" id="KW-0539">Nucleus</keyword>
<dbReference type="EMBL" id="AP019869">
    <property type="protein sequence ID" value="BBN08317.1"/>
    <property type="molecule type" value="Genomic_DNA"/>
</dbReference>
<feature type="compositionally biased region" description="Basic and acidic residues" evidence="5">
    <location>
        <begin position="30"/>
        <end position="40"/>
    </location>
</feature>
<evidence type="ECO:0000256" key="5">
    <source>
        <dbReference type="SAM" id="MobiDB-lite"/>
    </source>
</evidence>
<sequence>MPPATMLPPSDQGLTMGPSSSYSIPARRKTPSELRQEQLKRNVRLRTASEGESGALPFQGSATESKKVTPRLIDTRVADIFAATKPHERPKFSSLKQMDDMVGHPPMPSAAIRRPTDQENRMPASGEMPGVDSYNCAAEGGVANHSVHAAHILNKFRDVTQMSTVAPLETSGSGLNMVEALKMMAPTSWGQGLNELATKPVGLANGQNVLVHDDHTTLLKSKTPPVDFSLKLSARFLSADSLHWCHRTTVSNETEGLSKFVRRLEERNKENVDSQVEECAEKQILKRFGAQFCKALFSWIHPSPQYSGLYDLALTSSRGDSRKDPQLTALYQMWEDAFTSLYYMFHHRVCNQFYFCTQQFVVMFVGGNVAGRDHNSSNAYWSRSTRGLRRLLREQGVEFLMPYSSPEADTTTMEELQELTEFEQLHPGQTRVMDSSSVMDNSPQSVLVFKGKNVHRLFDFLLNYRFVVGSANAKEIPVLYSPVEFKTATLHAPEIKCKRAEYDSSARNQLAGSMTGRMKGTNVPEMMYSLEVKDAYGAYIPPWVVQGVCRVLEESQSTGFEVSFNTGPLSEVLNVAQKTPQSAAGICLTEIEREPKSRSGNAILIKDITAEIQQCKQKMVKQLKFAEGFYELSVKDSR</sequence>
<evidence type="ECO:0000256" key="1">
    <source>
        <dbReference type="ARBA" id="ARBA00004123"/>
    </source>
</evidence>
<dbReference type="PANTHER" id="PTHR12972">
    <property type="entry name" value="DOWNSTREAM NEIGHBOR OF SON"/>
    <property type="match status" value="1"/>
</dbReference>
<evidence type="ECO:0000313" key="6">
    <source>
        <dbReference type="EMBL" id="BBN08317.1"/>
    </source>
</evidence>
<keyword evidence="2" id="KW-0217">Developmental protein</keyword>
<reference evidence="6" key="2">
    <citation type="journal article" date="2019" name="Curr. Biol.">
        <title>Chromatin organization in early land plants reveals an ancestral association between H3K27me3, transposons, and constitutive heterochromatin.</title>
        <authorList>
            <person name="Montgomery S.A."/>
            <person name="Tanizawa Y."/>
            <person name="Galik B."/>
            <person name="Wang N."/>
            <person name="Ito T."/>
            <person name="Mochizuki T."/>
            <person name="Akimcheva S."/>
            <person name="Bowman J."/>
            <person name="Cognat V."/>
            <person name="Drouard L."/>
            <person name="Ekker H."/>
            <person name="Houng S."/>
            <person name="Kohchi T."/>
            <person name="Lin S."/>
            <person name="Liu L.D."/>
            <person name="Nakamura Y."/>
            <person name="Valeeva L.R."/>
            <person name="Shakirov E.V."/>
            <person name="Shippen D.E."/>
            <person name="Wei W."/>
            <person name="Yagura M."/>
            <person name="Yamaoka S."/>
            <person name="Yamato K.T."/>
            <person name="Liu C."/>
            <person name="Berger F."/>
        </authorList>
    </citation>
    <scope>NUCLEOTIDE SEQUENCE [LARGE SCALE GENOMIC DNA]</scope>
    <source>
        <strain evidence="6">Tak-1</strain>
    </source>
</reference>
<comment type="subcellular location">
    <subcellularLocation>
        <location evidence="1">Nucleus</location>
    </subcellularLocation>
</comment>
<dbReference type="InterPro" id="IPR024861">
    <property type="entry name" value="Donson"/>
</dbReference>
<evidence type="ECO:0000256" key="2">
    <source>
        <dbReference type="ARBA" id="ARBA00022473"/>
    </source>
</evidence>
<organism evidence="7 8">
    <name type="scientific">Marchantia polymorpha subsp. ruderalis</name>
    <dbReference type="NCBI Taxonomy" id="1480154"/>
    <lineage>
        <taxon>Eukaryota</taxon>
        <taxon>Viridiplantae</taxon>
        <taxon>Streptophyta</taxon>
        <taxon>Embryophyta</taxon>
        <taxon>Marchantiophyta</taxon>
        <taxon>Marchantiopsida</taxon>
        <taxon>Marchantiidae</taxon>
        <taxon>Marchantiales</taxon>
        <taxon>Marchantiaceae</taxon>
        <taxon>Marchantia</taxon>
    </lineage>
</organism>
<dbReference type="PANTHER" id="PTHR12972:SF0">
    <property type="entry name" value="PROTEIN DOWNSTREAM NEIGHBOR OF SON"/>
    <property type="match status" value="1"/>
</dbReference>
<evidence type="ECO:0000313" key="9">
    <source>
        <dbReference type="Proteomes" id="UP001162541"/>
    </source>
</evidence>
<evidence type="ECO:0000256" key="4">
    <source>
        <dbReference type="ARBA" id="ARBA00025806"/>
    </source>
</evidence>
<dbReference type="PRINTS" id="PR02064">
    <property type="entry name" value="DONSON"/>
</dbReference>
<evidence type="ECO:0000313" key="7">
    <source>
        <dbReference type="EMBL" id="OAE28980.1"/>
    </source>
</evidence>
<evidence type="ECO:0000256" key="3">
    <source>
        <dbReference type="ARBA" id="ARBA00023242"/>
    </source>
</evidence>
<dbReference type="EMBL" id="LVLJ01001564">
    <property type="protein sequence ID" value="OAE28980.1"/>
    <property type="molecule type" value="Genomic_DNA"/>
</dbReference>
<dbReference type="Proteomes" id="UP001162541">
    <property type="component" value="Chromosome 4"/>
</dbReference>
<protein>
    <submittedName>
        <fullName evidence="7">Uncharacterized protein</fullName>
    </submittedName>
</protein>
<evidence type="ECO:0000313" key="8">
    <source>
        <dbReference type="Proteomes" id="UP000077202"/>
    </source>
</evidence>
<reference evidence="7 8" key="1">
    <citation type="submission" date="2016-03" db="EMBL/GenBank/DDBJ databases">
        <title>Mechanisms controlling the formation of the plant cell surface in tip-growing cells are functionally conserved among land plants.</title>
        <authorList>
            <person name="Honkanen S."/>
            <person name="Jones V.A."/>
            <person name="Morieri G."/>
            <person name="Champion C."/>
            <person name="Hetherington A.J."/>
            <person name="Kelly S."/>
            <person name="Saint-Marcoux D."/>
            <person name="Proust H."/>
            <person name="Prescott H."/>
            <person name="Dolan L."/>
        </authorList>
    </citation>
    <scope>NUCLEOTIDE SEQUENCE [LARGE SCALE GENOMIC DNA]</scope>
    <source>
        <strain evidence="8">cv. Tak-1 and cv. Tak-2</strain>
        <tissue evidence="7">Whole gametophyte</tissue>
    </source>
</reference>
<name>A0A176W772_MARPO</name>